<dbReference type="RefSeq" id="WP_274795303.1">
    <property type="nucleotide sequence ID" value="NZ_CP113527.1"/>
</dbReference>
<evidence type="ECO:0008006" key="3">
    <source>
        <dbReference type="Google" id="ProtNLM"/>
    </source>
</evidence>
<dbReference type="KEGG" id="liu:OU989_01300"/>
<name>A0AAJ5RK50_9BACI</name>
<dbReference type="EMBL" id="CP113527">
    <property type="protein sequence ID" value="WDV07141.1"/>
    <property type="molecule type" value="Genomic_DNA"/>
</dbReference>
<accession>A0AAJ5RK50</accession>
<dbReference type="Proteomes" id="UP001219585">
    <property type="component" value="Chromosome"/>
</dbReference>
<organism evidence="1 2">
    <name type="scientific">Lysinibacillus irui</name>
    <dbReference type="NCBI Taxonomy" id="2998077"/>
    <lineage>
        <taxon>Bacteria</taxon>
        <taxon>Bacillati</taxon>
        <taxon>Bacillota</taxon>
        <taxon>Bacilli</taxon>
        <taxon>Bacillales</taxon>
        <taxon>Bacillaceae</taxon>
        <taxon>Lysinibacillus</taxon>
    </lineage>
</organism>
<sequence length="126" mass="14966">MRKKMIIIFLIISLSTNLYILGKWFLLDQWYEANAEERVILSEMVQKTVASEKYKEIASQEKVIAIDTSIDKNKGGVFPYYFEVNVRTDKQTYIFYCKDKQCSEMENSGWTYSSYQDEQPRLPFKK</sequence>
<reference evidence="1" key="1">
    <citation type="submission" date="2022-11" db="EMBL/GenBank/DDBJ databases">
        <title>Lysinibacillus irui.</title>
        <authorList>
            <person name="Akintayo S.O."/>
        </authorList>
    </citation>
    <scope>NUCLEOTIDE SEQUENCE</scope>
    <source>
        <strain evidence="1">IRB4-01</strain>
    </source>
</reference>
<evidence type="ECO:0000313" key="1">
    <source>
        <dbReference type="EMBL" id="WDV07141.1"/>
    </source>
</evidence>
<gene>
    <name evidence="1" type="ORF">OU989_01300</name>
</gene>
<dbReference type="AlphaFoldDB" id="A0AAJ5RK50"/>
<protein>
    <recommendedName>
        <fullName evidence="3">DUF3139 domain-containing protein</fullName>
    </recommendedName>
</protein>
<proteinExistence type="predicted"/>
<evidence type="ECO:0000313" key="2">
    <source>
        <dbReference type="Proteomes" id="UP001219585"/>
    </source>
</evidence>